<feature type="transmembrane region" description="Helical" evidence="1">
    <location>
        <begin position="15"/>
        <end position="36"/>
    </location>
</feature>
<feature type="transmembrane region" description="Helical" evidence="1">
    <location>
        <begin position="89"/>
        <end position="108"/>
    </location>
</feature>
<protein>
    <recommendedName>
        <fullName evidence="4">DUF697 domain-containing protein</fullName>
    </recommendedName>
</protein>
<keyword evidence="1" id="KW-0812">Transmembrane</keyword>
<keyword evidence="1" id="KW-0472">Membrane</keyword>
<dbReference type="Proteomes" id="UP000067626">
    <property type="component" value="Chromosome"/>
</dbReference>
<organism evidence="2 3">
    <name type="scientific">Chondromyces crocatus</name>
    <dbReference type="NCBI Taxonomy" id="52"/>
    <lineage>
        <taxon>Bacteria</taxon>
        <taxon>Pseudomonadati</taxon>
        <taxon>Myxococcota</taxon>
        <taxon>Polyangia</taxon>
        <taxon>Polyangiales</taxon>
        <taxon>Polyangiaceae</taxon>
        <taxon>Chondromyces</taxon>
    </lineage>
</organism>
<dbReference type="KEGG" id="ccro:CMC5_060120"/>
<keyword evidence="3" id="KW-1185">Reference proteome</keyword>
<evidence type="ECO:0000313" key="3">
    <source>
        <dbReference type="Proteomes" id="UP000067626"/>
    </source>
</evidence>
<dbReference type="OrthoDB" id="5511517at2"/>
<gene>
    <name evidence="2" type="ORF">CMC5_060120</name>
</gene>
<name>A0A0K1ELU6_CHOCO</name>
<keyword evidence="1" id="KW-1133">Transmembrane helix</keyword>
<feature type="transmembrane region" description="Helical" evidence="1">
    <location>
        <begin position="48"/>
        <end position="69"/>
    </location>
</feature>
<dbReference type="AlphaFoldDB" id="A0A0K1ELU6"/>
<accession>A0A0K1ELU6</accession>
<reference evidence="2 3" key="1">
    <citation type="submission" date="2015-07" db="EMBL/GenBank/DDBJ databases">
        <title>Genome analysis of myxobacterium Chondromyces crocatus Cm c5 reveals a high potential for natural compound synthesis and the genetic basis for the loss of fruiting body formation.</title>
        <authorList>
            <person name="Zaburannyi N."/>
            <person name="Bunk B."/>
            <person name="Maier J."/>
            <person name="Overmann J."/>
            <person name="Mueller R."/>
        </authorList>
    </citation>
    <scope>NUCLEOTIDE SEQUENCE [LARGE SCALE GENOMIC DNA]</scope>
    <source>
        <strain evidence="2 3">Cm c5</strain>
    </source>
</reference>
<dbReference type="EMBL" id="CP012159">
    <property type="protein sequence ID" value="AKT41801.1"/>
    <property type="molecule type" value="Genomic_DNA"/>
</dbReference>
<evidence type="ECO:0000313" key="2">
    <source>
        <dbReference type="EMBL" id="AKT41801.1"/>
    </source>
</evidence>
<evidence type="ECO:0000256" key="1">
    <source>
        <dbReference type="SAM" id="Phobius"/>
    </source>
</evidence>
<dbReference type="STRING" id="52.CMC5_060120"/>
<sequence>MTTCKEESRRWVHRYAIGGAAFAAIPLTGTTAGLATLETHMMSVIGSIYGETVGVVSTTALGGSFTILGQGLRFFTRRVGTFLPAPAGLAVRLAVAGVTVEVLGFAIVEHFERKFPGKVFQKTDL</sequence>
<proteinExistence type="predicted"/>
<dbReference type="RefSeq" id="WP_050433529.1">
    <property type="nucleotide sequence ID" value="NZ_CP012159.1"/>
</dbReference>
<evidence type="ECO:0008006" key="4">
    <source>
        <dbReference type="Google" id="ProtNLM"/>
    </source>
</evidence>